<dbReference type="PANTHER" id="PTHR12835">
    <property type="entry name" value="BIOTIN PROTEIN LIGASE"/>
    <property type="match status" value="1"/>
</dbReference>
<evidence type="ECO:0000256" key="3">
    <source>
        <dbReference type="ARBA" id="ARBA00022840"/>
    </source>
</evidence>
<evidence type="ECO:0000259" key="7">
    <source>
        <dbReference type="PROSITE" id="PS51733"/>
    </source>
</evidence>
<dbReference type="SUPFAM" id="SSF46785">
    <property type="entry name" value="Winged helix' DNA-binding domain"/>
    <property type="match status" value="1"/>
</dbReference>
<dbReference type="SUPFAM" id="SSF50037">
    <property type="entry name" value="C-terminal domain of transcriptional repressors"/>
    <property type="match status" value="1"/>
</dbReference>
<dbReference type="Pfam" id="PF08279">
    <property type="entry name" value="HTH_11"/>
    <property type="match status" value="1"/>
</dbReference>
<comment type="function">
    <text evidence="6">Acts both as a biotin--[acetyl-CoA-carboxylase] ligase and a repressor.</text>
</comment>
<dbReference type="InterPro" id="IPR030855">
    <property type="entry name" value="Bifunct_BirA"/>
</dbReference>
<organism evidence="8 9">
    <name type="scientific">Lentilactobacillus sunkii DSM 19904</name>
    <dbReference type="NCBI Taxonomy" id="1423808"/>
    <lineage>
        <taxon>Bacteria</taxon>
        <taxon>Bacillati</taxon>
        <taxon>Bacillota</taxon>
        <taxon>Bacilli</taxon>
        <taxon>Lactobacillales</taxon>
        <taxon>Lactobacillaceae</taxon>
        <taxon>Lentilactobacillus</taxon>
    </lineage>
</organism>
<accession>A0A0R1KXK1</accession>
<keyword evidence="3 6" id="KW-0067">ATP-binding</keyword>
<dbReference type="GO" id="GO:0006355">
    <property type="term" value="P:regulation of DNA-templated transcription"/>
    <property type="evidence" value="ECO:0007669"/>
    <property type="project" value="UniProtKB-UniRule"/>
</dbReference>
<evidence type="ECO:0000256" key="2">
    <source>
        <dbReference type="ARBA" id="ARBA00022741"/>
    </source>
</evidence>
<dbReference type="Gene3D" id="2.30.30.100">
    <property type="match status" value="1"/>
</dbReference>
<dbReference type="Pfam" id="PF02237">
    <property type="entry name" value="BPL_C"/>
    <property type="match status" value="1"/>
</dbReference>
<keyword evidence="4 6" id="KW-0238">DNA-binding</keyword>
<dbReference type="GO" id="GO:0005524">
    <property type="term" value="F:ATP binding"/>
    <property type="evidence" value="ECO:0007669"/>
    <property type="project" value="UniProtKB-UniRule"/>
</dbReference>
<dbReference type="EC" id="6.3.4.15" evidence="6"/>
<comment type="caution">
    <text evidence="8">The sequence shown here is derived from an EMBL/GenBank/DDBJ whole genome shotgun (WGS) entry which is preliminary data.</text>
</comment>
<dbReference type="CDD" id="cd00090">
    <property type="entry name" value="HTH_ARSR"/>
    <property type="match status" value="1"/>
</dbReference>
<dbReference type="InterPro" id="IPR036388">
    <property type="entry name" value="WH-like_DNA-bd_sf"/>
</dbReference>
<dbReference type="Proteomes" id="UP000051581">
    <property type="component" value="Unassembled WGS sequence"/>
</dbReference>
<feature type="domain" description="BPL/LPL catalytic" evidence="7">
    <location>
        <begin position="68"/>
        <end position="260"/>
    </location>
</feature>
<evidence type="ECO:0000313" key="9">
    <source>
        <dbReference type="Proteomes" id="UP000051581"/>
    </source>
</evidence>
<gene>
    <name evidence="6" type="primary">birA</name>
    <name evidence="8" type="ORF">FD17_GL002504</name>
</gene>
<evidence type="ECO:0000256" key="1">
    <source>
        <dbReference type="ARBA" id="ARBA00022598"/>
    </source>
</evidence>
<comment type="similarity">
    <text evidence="6">Belongs to the biotin--protein ligase family.</text>
</comment>
<dbReference type="PATRIC" id="fig|1423808.3.peg.2555"/>
<name>A0A0R1KXK1_9LACO</name>
<dbReference type="InterPro" id="IPR008988">
    <property type="entry name" value="Transcriptional_repressor_C"/>
</dbReference>
<comment type="caution">
    <text evidence="6">Lacks conserved residue(s) required for the propagation of feature annotation.</text>
</comment>
<keyword evidence="5 6" id="KW-0092">Biotin</keyword>
<dbReference type="RefSeq" id="WP_057824960.1">
    <property type="nucleotide sequence ID" value="NZ_AZEA01000009.1"/>
</dbReference>
<keyword evidence="1 6" id="KW-0436">Ligase</keyword>
<feature type="binding site" evidence="6">
    <location>
        <position position="116"/>
    </location>
    <ligand>
        <name>biotin</name>
        <dbReference type="ChEBI" id="CHEBI:57586"/>
    </ligand>
</feature>
<dbReference type="PANTHER" id="PTHR12835:SF5">
    <property type="entry name" value="BIOTIN--PROTEIN LIGASE"/>
    <property type="match status" value="1"/>
</dbReference>
<dbReference type="Gene3D" id="3.30.930.10">
    <property type="entry name" value="Bira Bifunctional Protein, Domain 2"/>
    <property type="match status" value="1"/>
</dbReference>
<dbReference type="GO" id="GO:0016740">
    <property type="term" value="F:transferase activity"/>
    <property type="evidence" value="ECO:0007669"/>
    <property type="project" value="UniProtKB-ARBA"/>
</dbReference>
<evidence type="ECO:0000256" key="6">
    <source>
        <dbReference type="HAMAP-Rule" id="MF_00978"/>
    </source>
</evidence>
<dbReference type="GO" id="GO:0004077">
    <property type="term" value="F:biotin--[biotin carboxyl-carrier protein] ligase activity"/>
    <property type="evidence" value="ECO:0007669"/>
    <property type="project" value="UniProtKB-UniRule"/>
</dbReference>
<comment type="catalytic activity">
    <reaction evidence="6">
        <text>biotin + L-lysyl-[protein] + ATP = N(6)-biotinyl-L-lysyl-[protein] + AMP + diphosphate + H(+)</text>
        <dbReference type="Rhea" id="RHEA:11756"/>
        <dbReference type="Rhea" id="RHEA-COMP:9752"/>
        <dbReference type="Rhea" id="RHEA-COMP:10505"/>
        <dbReference type="ChEBI" id="CHEBI:15378"/>
        <dbReference type="ChEBI" id="CHEBI:29969"/>
        <dbReference type="ChEBI" id="CHEBI:30616"/>
        <dbReference type="ChEBI" id="CHEBI:33019"/>
        <dbReference type="ChEBI" id="CHEBI:57586"/>
        <dbReference type="ChEBI" id="CHEBI:83144"/>
        <dbReference type="ChEBI" id="CHEBI:456215"/>
        <dbReference type="EC" id="6.3.4.15"/>
    </reaction>
</comment>
<dbReference type="InterPro" id="IPR011991">
    <property type="entry name" value="ArsR-like_HTH"/>
</dbReference>
<dbReference type="InterPro" id="IPR004143">
    <property type="entry name" value="BPL_LPL_catalytic"/>
</dbReference>
<dbReference type="HAMAP" id="MF_00978">
    <property type="entry name" value="Bifunct_BirA"/>
    <property type="match status" value="1"/>
</dbReference>
<dbReference type="EMBL" id="AZEA01000009">
    <property type="protein sequence ID" value="KRK88374.1"/>
    <property type="molecule type" value="Genomic_DNA"/>
</dbReference>
<keyword evidence="6" id="KW-0804">Transcription</keyword>
<feature type="binding site" evidence="6">
    <location>
        <position position="189"/>
    </location>
    <ligand>
        <name>biotin</name>
        <dbReference type="ChEBI" id="CHEBI:57586"/>
    </ligand>
</feature>
<dbReference type="Pfam" id="PF03099">
    <property type="entry name" value="BPL_LplA_LipB"/>
    <property type="match status" value="1"/>
</dbReference>
<evidence type="ECO:0000313" key="8">
    <source>
        <dbReference type="EMBL" id="KRK88374.1"/>
    </source>
</evidence>
<protein>
    <recommendedName>
        <fullName evidence="6">Bifunctional ligase/repressor BirA</fullName>
    </recommendedName>
    <alternativeName>
        <fullName evidence="6">Biotin--[acetyl-CoA-carboxylase] ligase</fullName>
        <ecNumber evidence="6">6.3.4.15</ecNumber>
    </alternativeName>
    <alternativeName>
        <fullName evidence="6">Biotin--protein ligase</fullName>
    </alternativeName>
    <alternativeName>
        <fullName evidence="6">Biotin-[acetyl-CoA carboxylase] synthetase</fullName>
    </alternativeName>
</protein>
<dbReference type="InterPro" id="IPR013196">
    <property type="entry name" value="HTH_11"/>
</dbReference>
<sequence>MVNHQTQILGALLNAGGRYVSGNALAKKLNISRPAVYNNIQKLEQCGHLIATKKGLGYCYQKSQFFDTAVIDHYRTTTMPVAIHTFRSISSTNDYAKQFSSSQDFEEPQVFVADTQTKGHGRLGRHFYSPIDGGIYLSILIPLQNRQTIHSGLITTGTAVCVVRSLKRFFPNEDFRVKWVNDILVHDKKCGGILTETISSLEDGLHENVIVGIGLNINSANFPSAIAHKAGAIVNNTSIDKNRIAASIIDHFFYMYQTYASGNFLQEYAKLSETLGKKVQVVMGNQTITGFADHFTGDGALVIKEDSGQMVTVSSGEVTKVYLPGNSYLG</sequence>
<dbReference type="GO" id="GO:0009249">
    <property type="term" value="P:protein lipoylation"/>
    <property type="evidence" value="ECO:0007669"/>
    <property type="project" value="UniProtKB-ARBA"/>
</dbReference>
<dbReference type="SUPFAM" id="SSF55681">
    <property type="entry name" value="Class II aaRS and biotin synthetases"/>
    <property type="match status" value="1"/>
</dbReference>
<dbReference type="GO" id="GO:0005737">
    <property type="term" value="C:cytoplasm"/>
    <property type="evidence" value="ECO:0007669"/>
    <property type="project" value="TreeGrafter"/>
</dbReference>
<dbReference type="InterPro" id="IPR004408">
    <property type="entry name" value="Biotin_CoA_COase_ligase"/>
</dbReference>
<dbReference type="PROSITE" id="PS51733">
    <property type="entry name" value="BPL_LPL_CATALYTIC"/>
    <property type="match status" value="1"/>
</dbReference>
<dbReference type="NCBIfam" id="TIGR00121">
    <property type="entry name" value="birA_ligase"/>
    <property type="match status" value="1"/>
</dbReference>
<keyword evidence="9" id="KW-1185">Reference proteome</keyword>
<keyword evidence="6" id="KW-0805">Transcription regulation</keyword>
<dbReference type="AlphaFoldDB" id="A0A0R1KXK1"/>
<dbReference type="InterPro" id="IPR003142">
    <property type="entry name" value="BPL_C"/>
</dbReference>
<dbReference type="InterPro" id="IPR045864">
    <property type="entry name" value="aa-tRNA-synth_II/BPL/LPL"/>
</dbReference>
<evidence type="ECO:0000256" key="4">
    <source>
        <dbReference type="ARBA" id="ARBA00023125"/>
    </source>
</evidence>
<evidence type="ECO:0000256" key="5">
    <source>
        <dbReference type="ARBA" id="ARBA00023267"/>
    </source>
</evidence>
<feature type="DNA-binding region" description="H-T-H motif" evidence="6">
    <location>
        <begin position="22"/>
        <end position="41"/>
    </location>
</feature>
<dbReference type="Gene3D" id="1.10.10.10">
    <property type="entry name" value="Winged helix-like DNA-binding domain superfamily/Winged helix DNA-binding domain"/>
    <property type="match status" value="1"/>
</dbReference>
<proteinExistence type="inferred from homology"/>
<keyword evidence="6" id="KW-0678">Repressor</keyword>
<dbReference type="OrthoDB" id="9807064at2"/>
<dbReference type="GO" id="GO:0003677">
    <property type="term" value="F:DNA binding"/>
    <property type="evidence" value="ECO:0007669"/>
    <property type="project" value="UniProtKB-UniRule"/>
</dbReference>
<dbReference type="InterPro" id="IPR036390">
    <property type="entry name" value="WH_DNA-bd_sf"/>
</dbReference>
<reference evidence="8 9" key="1">
    <citation type="journal article" date="2015" name="Genome Announc.">
        <title>Expanding the biotechnology potential of lactobacilli through comparative genomics of 213 strains and associated genera.</title>
        <authorList>
            <person name="Sun Z."/>
            <person name="Harris H.M."/>
            <person name="McCann A."/>
            <person name="Guo C."/>
            <person name="Argimon S."/>
            <person name="Zhang W."/>
            <person name="Yang X."/>
            <person name="Jeffery I.B."/>
            <person name="Cooney J.C."/>
            <person name="Kagawa T.F."/>
            <person name="Liu W."/>
            <person name="Song Y."/>
            <person name="Salvetti E."/>
            <person name="Wrobel A."/>
            <person name="Rasinkangas P."/>
            <person name="Parkhill J."/>
            <person name="Rea M.C."/>
            <person name="O'Sullivan O."/>
            <person name="Ritari J."/>
            <person name="Douillard F.P."/>
            <person name="Paul Ross R."/>
            <person name="Yang R."/>
            <person name="Briner A.E."/>
            <person name="Felis G.E."/>
            <person name="de Vos W.M."/>
            <person name="Barrangou R."/>
            <person name="Klaenhammer T.R."/>
            <person name="Caufield P.W."/>
            <person name="Cui Y."/>
            <person name="Zhang H."/>
            <person name="O'Toole P.W."/>
        </authorList>
    </citation>
    <scope>NUCLEOTIDE SEQUENCE [LARGE SCALE GENOMIC DNA]</scope>
    <source>
        <strain evidence="8 9">DSM 19904</strain>
    </source>
</reference>
<feature type="binding site" evidence="6">
    <location>
        <begin position="91"/>
        <end position="93"/>
    </location>
    <ligand>
        <name>biotin</name>
        <dbReference type="ChEBI" id="CHEBI:57586"/>
    </ligand>
</feature>
<keyword evidence="2 6" id="KW-0547">Nucleotide-binding</keyword>
<dbReference type="CDD" id="cd16442">
    <property type="entry name" value="BPL"/>
    <property type="match status" value="1"/>
</dbReference>